<dbReference type="PROSITE" id="PS52029">
    <property type="entry name" value="LD_TPASE"/>
    <property type="match status" value="1"/>
</dbReference>
<evidence type="ECO:0000259" key="9">
    <source>
        <dbReference type="PROSITE" id="PS52029"/>
    </source>
</evidence>
<dbReference type="PANTHER" id="PTHR36699:SF1">
    <property type="entry name" value="L,D-TRANSPEPTIDASE YAFK-RELATED"/>
    <property type="match status" value="1"/>
</dbReference>
<feature type="domain" description="L,D-TPase catalytic" evidence="9">
    <location>
        <begin position="57"/>
        <end position="188"/>
    </location>
</feature>
<accession>A0ABV2J5A0</accession>
<dbReference type="Proteomes" id="UP001549047">
    <property type="component" value="Unassembled WGS sequence"/>
</dbReference>
<evidence type="ECO:0000313" key="11">
    <source>
        <dbReference type="Proteomes" id="UP001549047"/>
    </source>
</evidence>
<comment type="pathway">
    <text evidence="1 7">Cell wall biogenesis; peptidoglycan biosynthesis.</text>
</comment>
<dbReference type="CDD" id="cd16913">
    <property type="entry name" value="YkuD_like"/>
    <property type="match status" value="1"/>
</dbReference>
<comment type="caution">
    <text evidence="10">The sequence shown here is derived from an EMBL/GenBank/DDBJ whole genome shotgun (WGS) entry which is preliminary data.</text>
</comment>
<reference evidence="10 11" key="1">
    <citation type="submission" date="2024-06" db="EMBL/GenBank/DDBJ databases">
        <title>Genomic Encyclopedia of Type Strains, Phase IV (KMG-IV): sequencing the most valuable type-strain genomes for metagenomic binning, comparative biology and taxonomic classification.</title>
        <authorList>
            <person name="Goeker M."/>
        </authorList>
    </citation>
    <scope>NUCLEOTIDE SEQUENCE [LARGE SCALE GENOMIC DNA]</scope>
    <source>
        <strain evidence="10 11">DSM 29780</strain>
    </source>
</reference>
<keyword evidence="6 7" id="KW-0961">Cell wall biogenesis/degradation</keyword>
<dbReference type="SUPFAM" id="SSF141523">
    <property type="entry name" value="L,D-transpeptidase catalytic domain-like"/>
    <property type="match status" value="1"/>
</dbReference>
<evidence type="ECO:0000256" key="6">
    <source>
        <dbReference type="ARBA" id="ARBA00023316"/>
    </source>
</evidence>
<evidence type="ECO:0000256" key="1">
    <source>
        <dbReference type="ARBA" id="ARBA00004752"/>
    </source>
</evidence>
<evidence type="ECO:0000256" key="2">
    <source>
        <dbReference type="ARBA" id="ARBA00005992"/>
    </source>
</evidence>
<feature type="signal peptide" evidence="8">
    <location>
        <begin position="1"/>
        <end position="20"/>
    </location>
</feature>
<evidence type="ECO:0000256" key="4">
    <source>
        <dbReference type="ARBA" id="ARBA00022960"/>
    </source>
</evidence>
<name>A0ABV2J5A0_9HYPH</name>
<evidence type="ECO:0000256" key="3">
    <source>
        <dbReference type="ARBA" id="ARBA00022679"/>
    </source>
</evidence>
<evidence type="ECO:0000313" key="10">
    <source>
        <dbReference type="EMBL" id="MET3615946.1"/>
    </source>
</evidence>
<proteinExistence type="inferred from homology"/>
<keyword evidence="11" id="KW-1185">Reference proteome</keyword>
<feature type="active site" description="Nucleophile" evidence="7">
    <location>
        <position position="157"/>
    </location>
</feature>
<keyword evidence="3" id="KW-0808">Transferase</keyword>
<dbReference type="InterPro" id="IPR038063">
    <property type="entry name" value="Transpep_catalytic_dom"/>
</dbReference>
<keyword evidence="4 7" id="KW-0133">Cell shape</keyword>
<dbReference type="RefSeq" id="WP_354558406.1">
    <property type="nucleotide sequence ID" value="NZ_JBEPMB010000010.1"/>
</dbReference>
<keyword evidence="5 7" id="KW-0573">Peptidoglycan synthesis</keyword>
<evidence type="ECO:0000256" key="5">
    <source>
        <dbReference type="ARBA" id="ARBA00022984"/>
    </source>
</evidence>
<dbReference type="Pfam" id="PF03734">
    <property type="entry name" value="YkuD"/>
    <property type="match status" value="1"/>
</dbReference>
<comment type="similarity">
    <text evidence="2">Belongs to the YkuD family.</text>
</comment>
<organism evidence="10 11">
    <name type="scientific">Rhizobium aquaticum</name>
    <dbReference type="NCBI Taxonomy" id="1549636"/>
    <lineage>
        <taxon>Bacteria</taxon>
        <taxon>Pseudomonadati</taxon>
        <taxon>Pseudomonadota</taxon>
        <taxon>Alphaproteobacteria</taxon>
        <taxon>Hyphomicrobiales</taxon>
        <taxon>Rhizobiaceae</taxon>
        <taxon>Rhizobium/Agrobacterium group</taxon>
        <taxon>Rhizobium</taxon>
    </lineage>
</organism>
<evidence type="ECO:0000256" key="7">
    <source>
        <dbReference type="PROSITE-ProRule" id="PRU01373"/>
    </source>
</evidence>
<dbReference type="PROSITE" id="PS51257">
    <property type="entry name" value="PROKAR_LIPOPROTEIN"/>
    <property type="match status" value="1"/>
</dbReference>
<keyword evidence="8" id="KW-0732">Signal</keyword>
<sequence>MRFKAFIVMAFAATMLSACQQEDVLDVSRLHGKPELRLTNATLSRMKALNMDRNSPIMIRIFKEEGVMEVWKANTSNRYALLKSYQICAWSGMLGPKTKEGDRQAPEGFYDITKAQMNPNSRYYLAFNIGYPNAYDRSLNRGGTNLMVHGACSSSGCYSMTDAQVQEIFALANDAFAGGQEAFQIQALPFRMTAENMARHKASPNIDFWKMLKVGYDQFEISHRPPVVNVCNHAYVFNQVAAPGQSFNPSGACPATSTPPEMAQAYAAYQAKYNTDYAAAEKKYAGYIWNEPTEAQRKAAVADLKKKSTDLAFAPTGNGLQAGKLVKIEEFQAAEQQRAQTEADKALAAAAIKAVEKTKRAPVPQANPLAPAAQPTTASVASNVPENRPFWKLWN</sequence>
<feature type="chain" id="PRO_5045650361" evidence="8">
    <location>
        <begin position="21"/>
        <end position="395"/>
    </location>
</feature>
<dbReference type="InterPro" id="IPR005490">
    <property type="entry name" value="LD_TPept_cat_dom"/>
</dbReference>
<protein>
    <submittedName>
        <fullName evidence="10">Murein L,D-transpeptidase YafK</fullName>
    </submittedName>
</protein>
<gene>
    <name evidence="10" type="ORF">ABID16_004293</name>
</gene>
<dbReference type="EMBL" id="JBEPMB010000010">
    <property type="protein sequence ID" value="MET3615946.1"/>
    <property type="molecule type" value="Genomic_DNA"/>
</dbReference>
<feature type="active site" description="Proton donor/acceptor" evidence="7">
    <location>
        <position position="149"/>
    </location>
</feature>
<evidence type="ECO:0000256" key="8">
    <source>
        <dbReference type="SAM" id="SignalP"/>
    </source>
</evidence>
<dbReference type="PANTHER" id="PTHR36699">
    <property type="entry name" value="LD-TRANSPEPTIDASE"/>
    <property type="match status" value="1"/>
</dbReference>